<proteinExistence type="predicted"/>
<protein>
    <submittedName>
        <fullName evidence="1">Uncharacterized protein</fullName>
    </submittedName>
</protein>
<organism evidence="1">
    <name type="scientific">uncultured Caudovirales phage</name>
    <dbReference type="NCBI Taxonomy" id="2100421"/>
    <lineage>
        <taxon>Viruses</taxon>
        <taxon>Duplodnaviria</taxon>
        <taxon>Heunggongvirae</taxon>
        <taxon>Uroviricota</taxon>
        <taxon>Caudoviricetes</taxon>
        <taxon>Peduoviridae</taxon>
        <taxon>Maltschvirus</taxon>
        <taxon>Maltschvirus maltsch</taxon>
    </lineage>
</organism>
<reference evidence="1" key="1">
    <citation type="submission" date="2020-04" db="EMBL/GenBank/DDBJ databases">
        <authorList>
            <person name="Chiriac C."/>
            <person name="Salcher M."/>
            <person name="Ghai R."/>
            <person name="Kavagutti S V."/>
        </authorList>
    </citation>
    <scope>NUCLEOTIDE SEQUENCE</scope>
</reference>
<accession>A0A6J5MKE8</accession>
<sequence length="52" mass="6313">MNENRFESENAWYHFLMEDVTNAMRLYGYDVVMKDITDTYQATIKTVEHIYD</sequence>
<name>A0A6J5MKE8_9CAUD</name>
<evidence type="ECO:0000313" key="1">
    <source>
        <dbReference type="EMBL" id="CAB4147254.1"/>
    </source>
</evidence>
<dbReference type="EMBL" id="LR796486">
    <property type="protein sequence ID" value="CAB4147254.1"/>
    <property type="molecule type" value="Genomic_DNA"/>
</dbReference>
<gene>
    <name evidence="1" type="ORF">UFOVP507_19</name>
</gene>